<feature type="binding site" evidence="9">
    <location>
        <position position="166"/>
    </location>
    <ligand>
        <name>3-phosphoshikimate</name>
        <dbReference type="ChEBI" id="CHEBI:145989"/>
    </ligand>
</feature>
<dbReference type="HAMAP" id="MF_00210">
    <property type="entry name" value="EPSP_synth"/>
    <property type="match status" value="1"/>
</dbReference>
<evidence type="ECO:0000256" key="7">
    <source>
        <dbReference type="ARBA" id="ARBA00023141"/>
    </source>
</evidence>
<dbReference type="AlphaFoldDB" id="A0A9D9DMM2"/>
<dbReference type="PANTHER" id="PTHR21090:SF5">
    <property type="entry name" value="PENTAFUNCTIONAL AROM POLYPEPTIDE"/>
    <property type="match status" value="1"/>
</dbReference>
<dbReference type="GO" id="GO:0009423">
    <property type="term" value="P:chorismate biosynthetic process"/>
    <property type="evidence" value="ECO:0007669"/>
    <property type="project" value="UniProtKB-UniRule"/>
</dbReference>
<comment type="catalytic activity">
    <reaction evidence="8">
        <text>3-phosphoshikimate + phosphoenolpyruvate = 5-O-(1-carboxyvinyl)-3-phosphoshikimate + phosphate</text>
        <dbReference type="Rhea" id="RHEA:21256"/>
        <dbReference type="ChEBI" id="CHEBI:43474"/>
        <dbReference type="ChEBI" id="CHEBI:57701"/>
        <dbReference type="ChEBI" id="CHEBI:58702"/>
        <dbReference type="ChEBI" id="CHEBI:145989"/>
        <dbReference type="EC" id="2.5.1.19"/>
    </reaction>
    <physiologicalReaction direction="left-to-right" evidence="8">
        <dbReference type="Rhea" id="RHEA:21257"/>
    </physiologicalReaction>
</comment>
<dbReference type="NCBIfam" id="TIGR01356">
    <property type="entry name" value="aroA"/>
    <property type="match status" value="1"/>
</dbReference>
<feature type="binding site" evidence="9">
    <location>
        <position position="93"/>
    </location>
    <ligand>
        <name>phosphoenolpyruvate</name>
        <dbReference type="ChEBI" id="CHEBI:58702"/>
    </ligand>
</feature>
<feature type="binding site" evidence="9">
    <location>
        <position position="311"/>
    </location>
    <ligand>
        <name>3-phosphoshikimate</name>
        <dbReference type="ChEBI" id="CHEBI:145989"/>
    </ligand>
</feature>
<dbReference type="GO" id="GO:0009073">
    <property type="term" value="P:aromatic amino acid family biosynthetic process"/>
    <property type="evidence" value="ECO:0007669"/>
    <property type="project" value="UniProtKB-KW"/>
</dbReference>
<evidence type="ECO:0000256" key="2">
    <source>
        <dbReference type="ARBA" id="ARBA00004811"/>
    </source>
</evidence>
<keyword evidence="6 9" id="KW-0808">Transferase</keyword>
<dbReference type="EMBL" id="JADIND010000067">
    <property type="protein sequence ID" value="MBO8430353.1"/>
    <property type="molecule type" value="Genomic_DNA"/>
</dbReference>
<dbReference type="Pfam" id="PF00275">
    <property type="entry name" value="EPSP_synthase"/>
    <property type="match status" value="1"/>
</dbReference>
<evidence type="ECO:0000256" key="1">
    <source>
        <dbReference type="ARBA" id="ARBA00002174"/>
    </source>
</evidence>
<feature type="binding site" evidence="9">
    <location>
        <position position="121"/>
    </location>
    <ligand>
        <name>phosphoenolpyruvate</name>
        <dbReference type="ChEBI" id="CHEBI:58702"/>
    </ligand>
</feature>
<keyword evidence="4 9" id="KW-0963">Cytoplasm</keyword>
<comment type="subunit">
    <text evidence="9">Monomer.</text>
</comment>
<accession>A0A9D9DMM2</accession>
<dbReference type="SUPFAM" id="SSF55205">
    <property type="entry name" value="EPT/RTPC-like"/>
    <property type="match status" value="1"/>
</dbReference>
<evidence type="ECO:0000256" key="4">
    <source>
        <dbReference type="ARBA" id="ARBA00022490"/>
    </source>
</evidence>
<feature type="binding site" evidence="9">
    <location>
        <position position="22"/>
    </location>
    <ligand>
        <name>phosphoenolpyruvate</name>
        <dbReference type="ChEBI" id="CHEBI:58702"/>
    </ligand>
</feature>
<dbReference type="Gene3D" id="3.65.10.10">
    <property type="entry name" value="Enolpyruvate transferase domain"/>
    <property type="match status" value="2"/>
</dbReference>
<feature type="active site" description="Proton acceptor" evidence="9">
    <location>
        <position position="311"/>
    </location>
</feature>
<evidence type="ECO:0000256" key="9">
    <source>
        <dbReference type="HAMAP-Rule" id="MF_00210"/>
    </source>
</evidence>
<dbReference type="InterPro" id="IPR036968">
    <property type="entry name" value="Enolpyruvate_Tfrase_sf"/>
</dbReference>
<feature type="binding site" evidence="9">
    <location>
        <position position="164"/>
    </location>
    <ligand>
        <name>3-phosphoshikimate</name>
        <dbReference type="ChEBI" id="CHEBI:145989"/>
    </ligand>
</feature>
<evidence type="ECO:0000256" key="6">
    <source>
        <dbReference type="ARBA" id="ARBA00022679"/>
    </source>
</evidence>
<dbReference type="CDD" id="cd01556">
    <property type="entry name" value="EPSP_synthase"/>
    <property type="match status" value="1"/>
</dbReference>
<dbReference type="PROSITE" id="PS00885">
    <property type="entry name" value="EPSP_SYNTHASE_2"/>
    <property type="match status" value="1"/>
</dbReference>
<evidence type="ECO:0000256" key="5">
    <source>
        <dbReference type="ARBA" id="ARBA00022605"/>
    </source>
</evidence>
<reference evidence="11" key="2">
    <citation type="journal article" date="2021" name="PeerJ">
        <title>Extensive microbial diversity within the chicken gut microbiome revealed by metagenomics and culture.</title>
        <authorList>
            <person name="Gilroy R."/>
            <person name="Ravi A."/>
            <person name="Getino M."/>
            <person name="Pursley I."/>
            <person name="Horton D.L."/>
            <person name="Alikhan N.F."/>
            <person name="Baker D."/>
            <person name="Gharbi K."/>
            <person name="Hall N."/>
            <person name="Watson M."/>
            <person name="Adriaenssens E.M."/>
            <person name="Foster-Nyarko E."/>
            <person name="Jarju S."/>
            <person name="Secka A."/>
            <person name="Antonio M."/>
            <person name="Oren A."/>
            <person name="Chaudhuri R.R."/>
            <person name="La Ragione R."/>
            <person name="Hildebrand F."/>
            <person name="Pallen M.J."/>
        </authorList>
    </citation>
    <scope>NUCLEOTIDE SEQUENCE</scope>
    <source>
        <strain evidence="11">10192</strain>
    </source>
</reference>
<keyword evidence="5 9" id="KW-0028">Amino-acid biosynthesis</keyword>
<protein>
    <recommendedName>
        <fullName evidence="9">3-phosphoshikimate 1-carboxyvinyltransferase</fullName>
        <ecNumber evidence="9">2.5.1.19</ecNumber>
    </recommendedName>
    <alternativeName>
        <fullName evidence="9">5-enolpyruvylshikimate-3-phosphate synthase</fullName>
        <shortName evidence="9">EPSP synthase</shortName>
        <shortName evidence="9">EPSPS</shortName>
    </alternativeName>
</protein>
<dbReference type="InterPro" id="IPR023193">
    <property type="entry name" value="EPSP_synthase_CS"/>
</dbReference>
<dbReference type="InterPro" id="IPR013792">
    <property type="entry name" value="RNA3'P_cycl/enolpyr_Trfase_a/b"/>
</dbReference>
<dbReference type="GO" id="GO:0003866">
    <property type="term" value="F:3-phosphoshikimate 1-carboxyvinyltransferase activity"/>
    <property type="evidence" value="ECO:0007669"/>
    <property type="project" value="UniProtKB-UniRule"/>
</dbReference>
<dbReference type="InterPro" id="IPR001986">
    <property type="entry name" value="Enolpyruvate_Tfrase_dom"/>
</dbReference>
<evidence type="ECO:0000256" key="3">
    <source>
        <dbReference type="ARBA" id="ARBA00009948"/>
    </source>
</evidence>
<organism evidence="11 12">
    <name type="scientific">Candidatus Scatousia excrementipullorum</name>
    <dbReference type="NCBI Taxonomy" id="2840936"/>
    <lineage>
        <taxon>Bacteria</taxon>
        <taxon>Candidatus Scatousia</taxon>
    </lineage>
</organism>
<dbReference type="PROSITE" id="PS00104">
    <property type="entry name" value="EPSP_SYNTHASE_1"/>
    <property type="match status" value="1"/>
</dbReference>
<evidence type="ECO:0000256" key="8">
    <source>
        <dbReference type="ARBA" id="ARBA00044633"/>
    </source>
</evidence>
<dbReference type="FunFam" id="3.65.10.10:FF:000005">
    <property type="entry name" value="3-phosphoshikimate 1-carboxyvinyltransferase"/>
    <property type="match status" value="1"/>
</dbReference>
<dbReference type="GO" id="GO:0005737">
    <property type="term" value="C:cytoplasm"/>
    <property type="evidence" value="ECO:0007669"/>
    <property type="project" value="UniProtKB-SubCell"/>
</dbReference>
<proteinExistence type="inferred from homology"/>
<reference evidence="11" key="1">
    <citation type="submission" date="2020-10" db="EMBL/GenBank/DDBJ databases">
        <authorList>
            <person name="Gilroy R."/>
        </authorList>
    </citation>
    <scope>NUCLEOTIDE SEQUENCE</scope>
    <source>
        <strain evidence="11">10192</strain>
    </source>
</reference>
<dbReference type="PANTHER" id="PTHR21090">
    <property type="entry name" value="AROM/DEHYDROQUINATE SYNTHASE"/>
    <property type="match status" value="1"/>
</dbReference>
<comment type="similarity">
    <text evidence="3 9">Belongs to the EPSP synthase family.</text>
</comment>
<dbReference type="FunFam" id="3.65.10.10:FF:000006">
    <property type="entry name" value="3-phosphoshikimate 1-carboxyvinyltransferase"/>
    <property type="match status" value="1"/>
</dbReference>
<name>A0A9D9DMM2_9BACT</name>
<feature type="binding site" evidence="9">
    <location>
        <position position="22"/>
    </location>
    <ligand>
        <name>3-phosphoshikimate</name>
        <dbReference type="ChEBI" id="CHEBI:145989"/>
    </ligand>
</feature>
<feature type="binding site" evidence="9">
    <location>
        <position position="342"/>
    </location>
    <ligand>
        <name>phosphoenolpyruvate</name>
        <dbReference type="ChEBI" id="CHEBI:58702"/>
    </ligand>
</feature>
<comment type="function">
    <text evidence="1 9">Catalyzes the transfer of the enolpyruvyl moiety of phosphoenolpyruvate (PEP) to the 5-hydroxyl of shikimate-3-phosphate (S3P) to produce enolpyruvyl shikimate-3-phosphate and inorganic phosphate.</text>
</comment>
<feature type="binding site" evidence="9">
    <location>
        <position position="385"/>
    </location>
    <ligand>
        <name>phosphoenolpyruvate</name>
        <dbReference type="ChEBI" id="CHEBI:58702"/>
    </ligand>
</feature>
<dbReference type="EC" id="2.5.1.19" evidence="9"/>
<feature type="binding site" evidence="9">
    <location>
        <position position="166"/>
    </location>
    <ligand>
        <name>phosphoenolpyruvate</name>
        <dbReference type="ChEBI" id="CHEBI:58702"/>
    </ligand>
</feature>
<evidence type="ECO:0000259" key="10">
    <source>
        <dbReference type="Pfam" id="PF00275"/>
    </source>
</evidence>
<dbReference type="GO" id="GO:0008652">
    <property type="term" value="P:amino acid biosynthetic process"/>
    <property type="evidence" value="ECO:0007669"/>
    <property type="project" value="UniProtKB-KW"/>
</dbReference>
<feature type="domain" description="Enolpyruvate transferase" evidence="10">
    <location>
        <begin position="11"/>
        <end position="418"/>
    </location>
</feature>
<gene>
    <name evidence="9 11" type="primary">aroA</name>
    <name evidence="11" type="ORF">IAC76_03095</name>
</gene>
<feature type="binding site" evidence="9">
    <location>
        <position position="23"/>
    </location>
    <ligand>
        <name>3-phosphoshikimate</name>
        <dbReference type="ChEBI" id="CHEBI:145989"/>
    </ligand>
</feature>
<comment type="pathway">
    <text evidence="2 9">Metabolic intermediate biosynthesis; chorismate biosynthesis; chorismate from D-erythrose 4-phosphate and phosphoenolpyruvate: step 6/7.</text>
</comment>
<dbReference type="InterPro" id="IPR006264">
    <property type="entry name" value="EPSP_synthase"/>
</dbReference>
<comment type="caution">
    <text evidence="9">Lacks conserved residue(s) required for the propagation of feature annotation.</text>
</comment>
<feature type="binding site" evidence="9">
    <location>
        <position position="27"/>
    </location>
    <ligand>
        <name>3-phosphoshikimate</name>
        <dbReference type="ChEBI" id="CHEBI:145989"/>
    </ligand>
</feature>
<evidence type="ECO:0000313" key="12">
    <source>
        <dbReference type="Proteomes" id="UP000823632"/>
    </source>
</evidence>
<evidence type="ECO:0000313" key="11">
    <source>
        <dbReference type="EMBL" id="MBO8430353.1"/>
    </source>
</evidence>
<sequence>MNQTISYCQHGLKGVVTIPADKSISHRAVMFASLIKGTTLIKGFSKAQDPLSTVEVCKNLGVEIEHVNENDITVTSSGNLRQHSNYLNCGNSGTTMRLMSGILASQNFNSRLIGDESLSGRPMKRIIEPLTKMGAVIYSTENYPPLYIYGRDLCGINYHSSLASAQVKSCILLAGLNAEGKTTFTEPALSRNHTELLLSYLNADIKIDGLSVTVRPSKMESKTIEIPGDISSAAFFIAAALIVPHSDVTIKNVGLNPTRTGILEIIKRMGGVVEILDKRLVCGEPVGDLRVKYCELKGTVIEGDMIPKLIDEIPIIAVMATQAEGTTIVRNAQDLRYKESDRISAITSILKKLGADIEETSDGFIVNGKTKLTGGVEIDSLEDHRLAMSAYIAGYLCQNSILVRDFDCVDISFPEFEQYVNYLHM</sequence>
<keyword evidence="7 9" id="KW-0057">Aromatic amino acid biosynthesis</keyword>
<comment type="caution">
    <text evidence="11">The sequence shown here is derived from an EMBL/GenBank/DDBJ whole genome shotgun (WGS) entry which is preliminary data.</text>
</comment>
<dbReference type="PIRSF" id="PIRSF000505">
    <property type="entry name" value="EPSPS"/>
    <property type="match status" value="1"/>
</dbReference>
<comment type="subcellular location">
    <subcellularLocation>
        <location evidence="9">Cytoplasm</location>
    </subcellularLocation>
</comment>
<feature type="binding site" evidence="9">
    <location>
        <position position="338"/>
    </location>
    <ligand>
        <name>3-phosphoshikimate</name>
        <dbReference type="ChEBI" id="CHEBI:145989"/>
    </ligand>
</feature>
<dbReference type="Proteomes" id="UP000823632">
    <property type="component" value="Unassembled WGS sequence"/>
</dbReference>